<dbReference type="FunFam" id="3.40.50.970:FF:000051">
    <property type="entry name" value="Sulfite reductase beta subunit"/>
    <property type="match status" value="1"/>
</dbReference>
<keyword evidence="11" id="KW-0479">Metal-binding</keyword>
<evidence type="ECO:0000256" key="11">
    <source>
        <dbReference type="ARBA" id="ARBA00022723"/>
    </source>
</evidence>
<dbReference type="GO" id="GO:0009337">
    <property type="term" value="C:sulfite reductase complex (NADPH)"/>
    <property type="evidence" value="ECO:0007669"/>
    <property type="project" value="InterPro"/>
</dbReference>
<keyword evidence="8" id="KW-0963">Cytoplasm</keyword>
<dbReference type="PROSITE" id="PS50902">
    <property type="entry name" value="FLAVODOXIN_LIKE"/>
    <property type="match status" value="1"/>
</dbReference>
<dbReference type="Pfam" id="PF01855">
    <property type="entry name" value="POR_N"/>
    <property type="match status" value="1"/>
</dbReference>
<sequence>MSFLFKQSNSAPQASEMAESANVRISTPEEAVARIAYLASDLIVAVQPSLAVDSEFSSHLKKLAGQKAPSLVAKTSDAVPEVQSVRHNTDPLLSVFTPLRAGRLVSVTTISSILVPSVAHLYKLANLPVVLHVALQPKSFPDYSAITSIRNSGWTFLQSQSLQEAQDIALTAHALAIRSGKGVIHFFDPASSAKDEPISAEDRDVARDILNLDNVRRFQAAPVSGSGIYADDGRVALVTEQPEPVPTATSEVNGVSSLEIDTAATSEATSQTSSQSSQMSATSSPPSVSTATTIEEAAPVVTSEDIYKYVTSIWGQLNTAVGRQYNAFEWTGSSKAENCIFLFGSNSDLFSDAIAQAQSDDAYANAGVLTARLYRPWLGAKLLEAIPKSVKRIAVLEQISRKTTKWGPLLIDVLTSVKSAVGGVETIVGNQLGYISSETVQQALRGIFQNLTSEKPVQNLEVGEREAPQETPEYGLEKPKLETAYTKILDQLFGSRVFIANSLESENAGISNTISASPEYGFGSLLARKERKHKFVSEVKEAASSGNFLTEVPKRSLTKWLSSAEDAKKADEAADEVISKLTLDNSRLSRALLEKKDFFKKQTLWLVGSDAWSYDLGNSGVHHVLASGENVNMLIIDSTPYSERAAADANRRKKDIGLYAMNFGNAYVASTAVYSSYTQVLQALDEADKFQGPSIVLAYLPYFGEHDSPLTVLQETKKAVDLGYWPLYRWNPENEKKGEANFSLDSERIKKELKEFLDRDNHLTQLMRKDPQFGAALSEDFGTEIRAQQKRKAKDAYNQLLEGLFGAPLTILYASDNGNATSVAKRLGTRGRARGLKTTVMAMEDYPVEDLPTEENIVFITSTAGQGEFPQNGKPFWDAIKDNTELDLAAVRFSVMALGDSHYWPRKEDKIYYNKPGKDLDRVLANFGAKRLCDIGLGDDQDPDGYQTGYSEWEPKLWEALGVANVDGLPDEPPPITNEDIKLASNYLRGTIVEGLNDTSTLAISAADSQLTKFHGTYMQDDRDIRDERKAQGLEPAYAFMIRCRLPGGVSTAKQWLQMDEISTTLGNETMKLTTRQTFQFHGVVKGKLKPAMRAINRALMTTIAACGDVNRNVMCSPLPSQSKYHQAVHACAKRISDHLLPATSAYHEIWLTDDDDKKTQIAGEAIQDFEPLYGPTYLPRKFKVSIAIPPHNDVDVYAHDIGVIAIKGEDGNLAGFNVLAGGGMGATHNNKKTYPQTGRMFGFVKTEDIHIACEKIMLVQRDHGDRKNRKHARLKYTIDDMGVEVFKGKVEELWGQKFEEPRAFHFDSNIDTFGWAKDETGLNHFTMFIENGRIEDTAEFRMKSGLREIAKVHKGQFRLTPNQHLILSNVADEDVPQMKKLLAEYKLDNLHFSGLRLSSSACVAFPTCGLAMAESERYLPVLIDKLEACLEENGLRQDSIVMRMTGCPNGCARPWLAEVAFVGKAYGAYNMYLGGGYHGQRLNKLYRASIKEDEILAIMRPMLKRYATEREEGEHFGDWTIRAGIIKATTDGRDFHEGVAEEESDEE</sequence>
<dbReference type="HAMAP" id="MF_01540">
    <property type="entry name" value="CysI"/>
    <property type="match status" value="1"/>
</dbReference>
<evidence type="ECO:0000256" key="5">
    <source>
        <dbReference type="ARBA" id="ARBA00010429"/>
    </source>
</evidence>
<dbReference type="InterPro" id="IPR001094">
    <property type="entry name" value="Flavdoxin-like"/>
</dbReference>
<dbReference type="InterPro" id="IPR029061">
    <property type="entry name" value="THDP-binding"/>
</dbReference>
<evidence type="ECO:0000256" key="18">
    <source>
        <dbReference type="ARBA" id="ARBA00057613"/>
    </source>
</evidence>
<dbReference type="InterPro" id="IPR009014">
    <property type="entry name" value="Transketo_C/PFOR_II"/>
</dbReference>
<dbReference type="NCBIfam" id="NF010029">
    <property type="entry name" value="PRK13504.1"/>
    <property type="match status" value="1"/>
</dbReference>
<dbReference type="SUPFAM" id="SSF52518">
    <property type="entry name" value="Thiamin diphosphate-binding fold (THDP-binding)"/>
    <property type="match status" value="2"/>
</dbReference>
<name>A0AAN6N6N1_9PEZI</name>
<dbReference type="FunFam" id="3.40.50.920:FF:000007">
    <property type="entry name" value="Pyruvate:ferredoxin (Flavodoxin) oxidoreductase"/>
    <property type="match status" value="1"/>
</dbReference>
<dbReference type="Gene3D" id="3.40.50.970">
    <property type="match status" value="2"/>
</dbReference>
<dbReference type="PROSITE" id="PS00365">
    <property type="entry name" value="NIR_SIR"/>
    <property type="match status" value="1"/>
</dbReference>
<dbReference type="InterPro" id="IPR036136">
    <property type="entry name" value="Nit/Sulf_reduc_fer-like_dom_sf"/>
</dbReference>
<dbReference type="InterPro" id="IPR002880">
    <property type="entry name" value="Pyrv_Fd/Flavodoxin_OxRdtase_N"/>
</dbReference>
<dbReference type="PANTHER" id="PTHR11493">
    <property type="entry name" value="SULFITE REDUCTASE [NADPH] SUBUNIT BETA-RELATED"/>
    <property type="match status" value="1"/>
</dbReference>
<dbReference type="Gene3D" id="3.40.50.920">
    <property type="match status" value="1"/>
</dbReference>
<dbReference type="Pfam" id="PF00258">
    <property type="entry name" value="Flavodoxin_1"/>
    <property type="match status" value="1"/>
</dbReference>
<keyword evidence="24" id="KW-1185">Reference proteome</keyword>
<comment type="cofactor">
    <cofactor evidence="1">
        <name>siroheme</name>
        <dbReference type="ChEBI" id="CHEBI:60052"/>
    </cofactor>
</comment>
<comment type="function">
    <text evidence="18">Catalyzes the reduction of sulfite to sulfide, one of several activities required for the biosynthesis of L-cysteine from sulfate.</text>
</comment>
<dbReference type="FunFam" id="3.30.413.10:FF:000004">
    <property type="entry name" value="Sulfite reductase [NADPH] hemoprotein beta-component"/>
    <property type="match status" value="1"/>
</dbReference>
<evidence type="ECO:0000256" key="17">
    <source>
        <dbReference type="ARBA" id="ARBA00052219"/>
    </source>
</evidence>
<dbReference type="Gene3D" id="3.40.50.360">
    <property type="match status" value="1"/>
</dbReference>
<dbReference type="InterPro" id="IPR045169">
    <property type="entry name" value="NO2/SO3_Rdtase_4Fe4S_prot"/>
</dbReference>
<dbReference type="GO" id="GO:0010181">
    <property type="term" value="F:FMN binding"/>
    <property type="evidence" value="ECO:0007669"/>
    <property type="project" value="InterPro"/>
</dbReference>
<feature type="region of interest" description="Disordered" evidence="21">
    <location>
        <begin position="264"/>
        <end position="291"/>
    </location>
</feature>
<dbReference type="InterPro" id="IPR045854">
    <property type="entry name" value="NO2/SO3_Rdtase_4Fe4S_sf"/>
</dbReference>
<comment type="pathway">
    <text evidence="4">Sulfur metabolism; hydrogen sulfide biosynthesis; hydrogen sulfide from sulfite (NADPH route): step 1/1.</text>
</comment>
<evidence type="ECO:0000256" key="3">
    <source>
        <dbReference type="ARBA" id="ARBA00004496"/>
    </source>
</evidence>
<evidence type="ECO:0000259" key="22">
    <source>
        <dbReference type="PROSITE" id="PS50902"/>
    </source>
</evidence>
<proteinExistence type="inferred from homology"/>
<dbReference type="GO" id="GO:0046872">
    <property type="term" value="F:metal ion binding"/>
    <property type="evidence" value="ECO:0007669"/>
    <property type="project" value="UniProtKB-KW"/>
</dbReference>
<dbReference type="PANTHER" id="PTHR11493:SF47">
    <property type="entry name" value="SULFITE REDUCTASE [NADPH] SUBUNIT BETA"/>
    <property type="match status" value="1"/>
</dbReference>
<keyword evidence="10" id="KW-0349">Heme</keyword>
<evidence type="ECO:0000256" key="19">
    <source>
        <dbReference type="ARBA" id="ARBA00063391"/>
    </source>
</evidence>
<dbReference type="PRINTS" id="PR00397">
    <property type="entry name" value="SIROHAEM"/>
</dbReference>
<dbReference type="GO" id="GO:0050311">
    <property type="term" value="F:sulfite reductase (ferredoxin) activity"/>
    <property type="evidence" value="ECO:0007669"/>
    <property type="project" value="TreeGrafter"/>
</dbReference>
<dbReference type="SUPFAM" id="SSF56014">
    <property type="entry name" value="Nitrite and sulphite reductase 4Fe-4S domain-like"/>
    <property type="match status" value="2"/>
</dbReference>
<dbReference type="GO" id="GO:0019344">
    <property type="term" value="P:cysteine biosynthetic process"/>
    <property type="evidence" value="ECO:0007669"/>
    <property type="project" value="UniProtKB-KW"/>
</dbReference>
<protein>
    <recommendedName>
        <fullName evidence="20">Sulfite reductase [NADPH] subunit beta</fullName>
        <ecNumber evidence="6">1.8.1.2</ecNumber>
    </recommendedName>
</protein>
<comment type="catalytic activity">
    <reaction evidence="17">
        <text>hydrogen sulfide + 3 NADP(+) + 3 H2O = sulfite + 3 NADPH + 4 H(+)</text>
        <dbReference type="Rhea" id="RHEA:13801"/>
        <dbReference type="ChEBI" id="CHEBI:15377"/>
        <dbReference type="ChEBI" id="CHEBI:15378"/>
        <dbReference type="ChEBI" id="CHEBI:17359"/>
        <dbReference type="ChEBI" id="CHEBI:29919"/>
        <dbReference type="ChEBI" id="CHEBI:57783"/>
        <dbReference type="ChEBI" id="CHEBI:58349"/>
        <dbReference type="EC" id="1.8.1.2"/>
    </reaction>
</comment>
<dbReference type="InterPro" id="IPR006066">
    <property type="entry name" value="NO2/SO3_Rdtase_FeS/sirohaem_BS"/>
</dbReference>
<dbReference type="FunFam" id="3.30.413.10:FF:000003">
    <property type="entry name" value="Sulfite reductase [NADPH] hemoprotein beta-component"/>
    <property type="match status" value="1"/>
</dbReference>
<evidence type="ECO:0000256" key="15">
    <source>
        <dbReference type="ARBA" id="ARBA00023014"/>
    </source>
</evidence>
<keyword evidence="9" id="KW-0028">Amino-acid biosynthesis</keyword>
<keyword evidence="16" id="KW-0198">Cysteine biosynthesis</keyword>
<dbReference type="FunFam" id="3.40.50.360:FF:000016">
    <property type="entry name" value="Sulfite reductase subunit beta"/>
    <property type="match status" value="1"/>
</dbReference>
<dbReference type="SUPFAM" id="SSF52218">
    <property type="entry name" value="Flavoproteins"/>
    <property type="match status" value="1"/>
</dbReference>
<dbReference type="GO" id="GO:0000103">
    <property type="term" value="P:sulfate assimilation"/>
    <property type="evidence" value="ECO:0007669"/>
    <property type="project" value="TreeGrafter"/>
</dbReference>
<dbReference type="GO" id="GO:0005737">
    <property type="term" value="C:cytoplasm"/>
    <property type="evidence" value="ECO:0007669"/>
    <property type="project" value="UniProtKB-SubCell"/>
</dbReference>
<feature type="domain" description="Flavodoxin-like" evidence="22">
    <location>
        <begin position="809"/>
        <end position="958"/>
    </location>
</feature>
<dbReference type="InterPro" id="IPR011786">
    <property type="entry name" value="CysI"/>
</dbReference>
<comment type="similarity">
    <text evidence="5">Belongs to the nitrite and sulfite reductase 4Fe-4S domain family.</text>
</comment>
<evidence type="ECO:0000256" key="2">
    <source>
        <dbReference type="ARBA" id="ARBA00001966"/>
    </source>
</evidence>
<dbReference type="CDD" id="cd07034">
    <property type="entry name" value="TPP_PYR_PFOR_IOR-alpha_like"/>
    <property type="match status" value="1"/>
</dbReference>
<evidence type="ECO:0000256" key="20">
    <source>
        <dbReference type="ARBA" id="ARBA00067595"/>
    </source>
</evidence>
<comment type="subunit">
    <text evidence="19">Alpha(2)-beta(2). The alpha component is a flavoprotein, the beta component is a hemoprotein.</text>
</comment>
<evidence type="ECO:0000256" key="16">
    <source>
        <dbReference type="ARBA" id="ARBA00023192"/>
    </source>
</evidence>
<evidence type="ECO:0000256" key="7">
    <source>
        <dbReference type="ARBA" id="ARBA00022485"/>
    </source>
</evidence>
<comment type="caution">
    <text evidence="23">The sequence shown here is derived from an EMBL/GenBank/DDBJ whole genome shotgun (WGS) entry which is preliminary data.</text>
</comment>
<dbReference type="InterPro" id="IPR008254">
    <property type="entry name" value="Flavodoxin/NO_synth"/>
</dbReference>
<evidence type="ECO:0000256" key="8">
    <source>
        <dbReference type="ARBA" id="ARBA00022490"/>
    </source>
</evidence>
<dbReference type="FunFam" id="3.40.50.970:FF:000085">
    <property type="entry name" value="Sulfite reductase [NADPH] subunit beta"/>
    <property type="match status" value="1"/>
</dbReference>
<dbReference type="Pfam" id="PF01077">
    <property type="entry name" value="NIR_SIR"/>
    <property type="match status" value="1"/>
</dbReference>
<accession>A0AAN6N6N1</accession>
<evidence type="ECO:0000256" key="9">
    <source>
        <dbReference type="ARBA" id="ARBA00022605"/>
    </source>
</evidence>
<dbReference type="GO" id="GO:0004783">
    <property type="term" value="F:sulfite reductase (NADPH) activity"/>
    <property type="evidence" value="ECO:0007669"/>
    <property type="project" value="UniProtKB-EC"/>
</dbReference>
<comment type="cofactor">
    <cofactor evidence="2">
        <name>[4Fe-4S] cluster</name>
        <dbReference type="ChEBI" id="CHEBI:49883"/>
    </cofactor>
</comment>
<dbReference type="GO" id="GO:0020037">
    <property type="term" value="F:heme binding"/>
    <property type="evidence" value="ECO:0007669"/>
    <property type="project" value="InterPro"/>
</dbReference>
<evidence type="ECO:0000256" key="10">
    <source>
        <dbReference type="ARBA" id="ARBA00022617"/>
    </source>
</evidence>
<dbReference type="GO" id="GO:0050661">
    <property type="term" value="F:NADP binding"/>
    <property type="evidence" value="ECO:0007669"/>
    <property type="project" value="InterPro"/>
</dbReference>
<evidence type="ECO:0000256" key="1">
    <source>
        <dbReference type="ARBA" id="ARBA00001929"/>
    </source>
</evidence>
<dbReference type="SUPFAM" id="SSF55124">
    <property type="entry name" value="Nitrite/Sulfite reductase N-terminal domain-like"/>
    <property type="match status" value="2"/>
</dbReference>
<dbReference type="EC" id="1.8.1.2" evidence="6"/>
<evidence type="ECO:0000256" key="12">
    <source>
        <dbReference type="ARBA" id="ARBA00022857"/>
    </source>
</evidence>
<gene>
    <name evidence="23" type="ORF">QBC46DRAFT_386100</name>
</gene>
<dbReference type="EMBL" id="MU853800">
    <property type="protein sequence ID" value="KAK3940150.1"/>
    <property type="molecule type" value="Genomic_DNA"/>
</dbReference>
<evidence type="ECO:0000256" key="6">
    <source>
        <dbReference type="ARBA" id="ARBA00012604"/>
    </source>
</evidence>
<keyword evidence="14" id="KW-0408">Iron</keyword>
<comment type="subcellular location">
    <subcellularLocation>
        <location evidence="3">Cytoplasm</location>
    </subcellularLocation>
</comment>
<reference evidence="24" key="1">
    <citation type="journal article" date="2023" name="Mol. Phylogenet. Evol.">
        <title>Genome-scale phylogeny and comparative genomics of the fungal order Sordariales.</title>
        <authorList>
            <person name="Hensen N."/>
            <person name="Bonometti L."/>
            <person name="Westerberg I."/>
            <person name="Brannstrom I.O."/>
            <person name="Guillou S."/>
            <person name="Cros-Aarteil S."/>
            <person name="Calhoun S."/>
            <person name="Haridas S."/>
            <person name="Kuo A."/>
            <person name="Mondo S."/>
            <person name="Pangilinan J."/>
            <person name="Riley R."/>
            <person name="LaButti K."/>
            <person name="Andreopoulos B."/>
            <person name="Lipzen A."/>
            <person name="Chen C."/>
            <person name="Yan M."/>
            <person name="Daum C."/>
            <person name="Ng V."/>
            <person name="Clum A."/>
            <person name="Steindorff A."/>
            <person name="Ohm R.A."/>
            <person name="Martin F."/>
            <person name="Silar P."/>
            <person name="Natvig D.O."/>
            <person name="Lalanne C."/>
            <person name="Gautier V."/>
            <person name="Ament-Velasquez S.L."/>
            <person name="Kruys A."/>
            <person name="Hutchinson M.I."/>
            <person name="Powell A.J."/>
            <person name="Barry K."/>
            <person name="Miller A.N."/>
            <person name="Grigoriev I.V."/>
            <person name="Debuchy R."/>
            <person name="Gladieux P."/>
            <person name="Hiltunen Thoren M."/>
            <person name="Johannesson H."/>
        </authorList>
    </citation>
    <scope>NUCLEOTIDE SEQUENCE [LARGE SCALE GENOMIC DNA]</scope>
    <source>
        <strain evidence="24">CBS 340.73</strain>
    </source>
</reference>
<dbReference type="Pfam" id="PF03460">
    <property type="entry name" value="NIR_SIR_ferr"/>
    <property type="match status" value="2"/>
</dbReference>
<evidence type="ECO:0000256" key="13">
    <source>
        <dbReference type="ARBA" id="ARBA00023002"/>
    </source>
</evidence>
<evidence type="ECO:0000256" key="21">
    <source>
        <dbReference type="SAM" id="MobiDB-lite"/>
    </source>
</evidence>
<dbReference type="Gene3D" id="3.90.480.20">
    <property type="match status" value="1"/>
</dbReference>
<evidence type="ECO:0000256" key="4">
    <source>
        <dbReference type="ARBA" id="ARBA00004774"/>
    </source>
</evidence>
<keyword evidence="15" id="KW-0411">Iron-sulfur</keyword>
<dbReference type="InterPro" id="IPR006067">
    <property type="entry name" value="NO2/SO3_Rdtase_4Fe4S_dom"/>
</dbReference>
<dbReference type="FunFam" id="3.90.480.20:FF:000012">
    <property type="entry name" value="Sulfite reductase beta subunit"/>
    <property type="match status" value="1"/>
</dbReference>
<evidence type="ECO:0000256" key="14">
    <source>
        <dbReference type="ARBA" id="ARBA00023004"/>
    </source>
</evidence>
<dbReference type="PRINTS" id="PR00369">
    <property type="entry name" value="FLAVODOXIN"/>
</dbReference>
<dbReference type="InterPro" id="IPR005117">
    <property type="entry name" value="NiRdtase/SiRdtase_haem-b_fer"/>
</dbReference>
<dbReference type="Proteomes" id="UP001303473">
    <property type="component" value="Unassembled WGS sequence"/>
</dbReference>
<dbReference type="GO" id="GO:0051539">
    <property type="term" value="F:4 iron, 4 sulfur cluster binding"/>
    <property type="evidence" value="ECO:0007669"/>
    <property type="project" value="UniProtKB-KW"/>
</dbReference>
<evidence type="ECO:0000313" key="23">
    <source>
        <dbReference type="EMBL" id="KAK3940150.1"/>
    </source>
</evidence>
<dbReference type="InterPro" id="IPR029039">
    <property type="entry name" value="Flavoprotein-like_sf"/>
</dbReference>
<keyword evidence="12" id="KW-0521">NADP</keyword>
<keyword evidence="7" id="KW-0004">4Fe-4S</keyword>
<keyword evidence="13" id="KW-0560">Oxidoreductase</keyword>
<dbReference type="SUPFAM" id="SSF52922">
    <property type="entry name" value="TK C-terminal domain-like"/>
    <property type="match status" value="1"/>
</dbReference>
<organism evidence="23 24">
    <name type="scientific">Diplogelasinospora grovesii</name>
    <dbReference type="NCBI Taxonomy" id="303347"/>
    <lineage>
        <taxon>Eukaryota</taxon>
        <taxon>Fungi</taxon>
        <taxon>Dikarya</taxon>
        <taxon>Ascomycota</taxon>
        <taxon>Pezizomycotina</taxon>
        <taxon>Sordariomycetes</taxon>
        <taxon>Sordariomycetidae</taxon>
        <taxon>Sordariales</taxon>
        <taxon>Diplogelasinosporaceae</taxon>
        <taxon>Diplogelasinospora</taxon>
    </lineage>
</organism>
<dbReference type="Gene3D" id="3.30.413.10">
    <property type="entry name" value="Sulfite Reductase Hemoprotein, domain 1"/>
    <property type="match status" value="2"/>
</dbReference>
<evidence type="ECO:0000313" key="24">
    <source>
        <dbReference type="Proteomes" id="UP001303473"/>
    </source>
</evidence>